<accession>A0A7I8VEJ4</accession>
<reference evidence="1 2" key="1">
    <citation type="submission" date="2020-08" db="EMBL/GenBank/DDBJ databases">
        <authorList>
            <person name="Hejnol A."/>
        </authorList>
    </citation>
    <scope>NUCLEOTIDE SEQUENCE [LARGE SCALE GENOMIC DNA]</scope>
</reference>
<name>A0A7I8VEJ4_9ANNE</name>
<evidence type="ECO:0000313" key="2">
    <source>
        <dbReference type="Proteomes" id="UP000549394"/>
    </source>
</evidence>
<dbReference type="AlphaFoldDB" id="A0A7I8VEJ4"/>
<evidence type="ECO:0000313" key="1">
    <source>
        <dbReference type="EMBL" id="CAD5114596.1"/>
    </source>
</evidence>
<dbReference type="EMBL" id="CAJFCJ010000005">
    <property type="protein sequence ID" value="CAD5114596.1"/>
    <property type="molecule type" value="Genomic_DNA"/>
</dbReference>
<dbReference type="Proteomes" id="UP000549394">
    <property type="component" value="Unassembled WGS sequence"/>
</dbReference>
<proteinExistence type="predicted"/>
<comment type="caution">
    <text evidence="1">The sequence shown here is derived from an EMBL/GenBank/DDBJ whole genome shotgun (WGS) entry which is preliminary data.</text>
</comment>
<gene>
    <name evidence="1" type="ORF">DGYR_LOCUS3424</name>
</gene>
<sequence>MASKAIVDFNLDESDDAFAEKLKSKILYEIDVAEKEKKAEISKIHEGAANLTALISKNESKLNEEIEIFYSNRQSKLKEILINCSVFDKDRDIKSILSTNNKVIKKDLLTSFNKAIDGTAEFVSSDNEIKLTYGSILFSNDKGQGQRRIELEYPVIKVRSFDSGLYVFYSANYRNTYLPKILSGEYAANNFQPDQTTLSGAEYVYCMNLETGEVLNENINGFSIVDINALNDLAYLTNDKTALMHNFSTMNNLWSTGEPSLYQYQQLNDVSTLFLADQKIFMKNLCIDKSKDFVDLNISNTEGFYLDLNQGIFVKNTKFLSKAKIKTWKQDSSENELVHYIITKQEKLLFDLLYIYSINVETFEVTVFMQKNIFPDYCILGYKIVDEDTVVFALFDKKNICEIMLKICRLTN</sequence>
<keyword evidence="2" id="KW-1185">Reference proteome</keyword>
<protein>
    <submittedName>
        <fullName evidence="1">DgyrCDS3683</fullName>
    </submittedName>
</protein>
<organism evidence="1 2">
    <name type="scientific">Dimorphilus gyrociliatus</name>
    <dbReference type="NCBI Taxonomy" id="2664684"/>
    <lineage>
        <taxon>Eukaryota</taxon>
        <taxon>Metazoa</taxon>
        <taxon>Spiralia</taxon>
        <taxon>Lophotrochozoa</taxon>
        <taxon>Annelida</taxon>
        <taxon>Polychaeta</taxon>
        <taxon>Polychaeta incertae sedis</taxon>
        <taxon>Dinophilidae</taxon>
        <taxon>Dimorphilus</taxon>
    </lineage>
</organism>